<organism evidence="2 3">
    <name type="scientific">Drosophila rubida</name>
    <dbReference type="NCBI Taxonomy" id="30044"/>
    <lineage>
        <taxon>Eukaryota</taxon>
        <taxon>Metazoa</taxon>
        <taxon>Ecdysozoa</taxon>
        <taxon>Arthropoda</taxon>
        <taxon>Hexapoda</taxon>
        <taxon>Insecta</taxon>
        <taxon>Pterygota</taxon>
        <taxon>Neoptera</taxon>
        <taxon>Endopterygota</taxon>
        <taxon>Diptera</taxon>
        <taxon>Brachycera</taxon>
        <taxon>Muscomorpha</taxon>
        <taxon>Ephydroidea</taxon>
        <taxon>Drosophilidae</taxon>
        <taxon>Drosophila</taxon>
    </lineage>
</organism>
<feature type="signal peptide" evidence="1">
    <location>
        <begin position="1"/>
        <end position="22"/>
    </location>
</feature>
<gene>
    <name evidence="2" type="ORF">KR093_005033</name>
</gene>
<keyword evidence="3" id="KW-1185">Reference proteome</keyword>
<dbReference type="SMART" id="SM00718">
    <property type="entry name" value="DM4_12"/>
    <property type="match status" value="1"/>
</dbReference>
<dbReference type="PANTHER" id="PTHR21398">
    <property type="entry name" value="AGAP007094-PA"/>
    <property type="match status" value="1"/>
</dbReference>
<name>A0AAD4K070_9MUSC</name>
<comment type="caution">
    <text evidence="2">The sequence shown here is derived from an EMBL/GenBank/DDBJ whole genome shotgun (WGS) entry which is preliminary data.</text>
</comment>
<protein>
    <recommendedName>
        <fullName evidence="4">Secreted protein</fullName>
    </recommendedName>
</protein>
<feature type="chain" id="PRO_5042081716" description="Secreted protein" evidence="1">
    <location>
        <begin position="23"/>
        <end position="252"/>
    </location>
</feature>
<evidence type="ECO:0008006" key="4">
    <source>
        <dbReference type="Google" id="ProtNLM"/>
    </source>
</evidence>
<reference evidence="2" key="1">
    <citation type="journal article" date="2021" name="Mol. Ecol. Resour.">
        <title>Phylogenomic analyses of the genus Drosophila reveals genomic signals of climate adaptation.</title>
        <authorList>
            <person name="Li F."/>
            <person name="Rane R.V."/>
            <person name="Luria V."/>
            <person name="Xiong Z."/>
            <person name="Chen J."/>
            <person name="Li Z."/>
            <person name="Catullo R.A."/>
            <person name="Griffin P.C."/>
            <person name="Schiffer M."/>
            <person name="Pearce S."/>
            <person name="Lee S.F."/>
            <person name="McElroy K."/>
            <person name="Stocker A."/>
            <person name="Shirriffs J."/>
            <person name="Cockerell F."/>
            <person name="Coppin C."/>
            <person name="Sgro C.M."/>
            <person name="Karger A."/>
            <person name="Cain J.W."/>
            <person name="Weber J.A."/>
            <person name="Santpere G."/>
            <person name="Kirschner M.W."/>
            <person name="Hoffmann A.A."/>
            <person name="Oakeshott J.G."/>
            <person name="Zhang G."/>
        </authorList>
    </citation>
    <scope>NUCLEOTIDE SEQUENCE</scope>
    <source>
        <strain evidence="2">BGI-SZ-2011g</strain>
    </source>
</reference>
<keyword evidence="1" id="KW-0732">Signal</keyword>
<sequence>MPSIRVELCVVLCLAYLTTVLAYNESYSHTQLDEGDLLVRKARWLPLIYPRTHPARFKFIAGFGIPVDDLDIESITTGYVFKAQYYLPNRAKQIRTKNLIDINDRALKDNATIFQRMLLKSDDELGVASRVLDATTQPWSGYRWAVYQSFESLAHRMQLNGRQCVLKSICESSAAPFDERNGLLGELLHILLTPSSSKDALSEHTDNAYLQAEQFGHAGASCDAVYPKCAKSLLEHFTDVHHLGSEFLKMLG</sequence>
<proteinExistence type="predicted"/>
<evidence type="ECO:0000313" key="3">
    <source>
        <dbReference type="Proteomes" id="UP001200034"/>
    </source>
</evidence>
<dbReference type="EMBL" id="JAJJHW010002585">
    <property type="protein sequence ID" value="KAH8370802.1"/>
    <property type="molecule type" value="Genomic_DNA"/>
</dbReference>
<dbReference type="AlphaFoldDB" id="A0AAD4K070"/>
<evidence type="ECO:0000256" key="1">
    <source>
        <dbReference type="SAM" id="SignalP"/>
    </source>
</evidence>
<accession>A0AAD4K070</accession>
<dbReference type="PANTHER" id="PTHR21398:SF21">
    <property type="entry name" value="AGAP004005-PA"/>
    <property type="match status" value="1"/>
</dbReference>
<dbReference type="InterPro" id="IPR006631">
    <property type="entry name" value="DM4_12"/>
</dbReference>
<evidence type="ECO:0000313" key="2">
    <source>
        <dbReference type="EMBL" id="KAH8370802.1"/>
    </source>
</evidence>
<dbReference type="Proteomes" id="UP001200034">
    <property type="component" value="Unassembled WGS sequence"/>
</dbReference>
<dbReference type="Pfam" id="PF07841">
    <property type="entry name" value="DM4_12"/>
    <property type="match status" value="1"/>
</dbReference>